<evidence type="ECO:0000313" key="7">
    <source>
        <dbReference type="Proteomes" id="UP000198406"/>
    </source>
</evidence>
<keyword evidence="1" id="KW-0328">Glycosyltransferase</keyword>
<dbReference type="InParanoid" id="A0A1Z5KS94"/>
<dbReference type="InterPro" id="IPR049625">
    <property type="entry name" value="Glyco_transf_61_cat"/>
</dbReference>
<gene>
    <name evidence="6" type="ORF">FisN_1Hh041</name>
</gene>
<dbReference type="Pfam" id="PF04577">
    <property type="entry name" value="Glyco_transf_61"/>
    <property type="match status" value="1"/>
</dbReference>
<evidence type="ECO:0000313" key="6">
    <source>
        <dbReference type="EMBL" id="GAX28962.1"/>
    </source>
</evidence>
<dbReference type="Proteomes" id="UP000198406">
    <property type="component" value="Unassembled WGS sequence"/>
</dbReference>
<keyword evidence="4" id="KW-0472">Membrane</keyword>
<proteinExistence type="predicted"/>
<feature type="domain" description="Glycosyltransferase 61 catalytic" evidence="5">
    <location>
        <begin position="150"/>
        <end position="304"/>
    </location>
</feature>
<dbReference type="InterPro" id="IPR007657">
    <property type="entry name" value="Glycosyltransferase_61"/>
</dbReference>
<feature type="transmembrane region" description="Helical" evidence="4">
    <location>
        <begin position="24"/>
        <end position="43"/>
    </location>
</feature>
<dbReference type="GO" id="GO:0016757">
    <property type="term" value="F:glycosyltransferase activity"/>
    <property type="evidence" value="ECO:0007669"/>
    <property type="project" value="UniProtKB-KW"/>
</dbReference>
<accession>A0A1Z5KS94</accession>
<name>A0A1Z5KS94_FISSO</name>
<evidence type="ECO:0000256" key="1">
    <source>
        <dbReference type="ARBA" id="ARBA00022676"/>
    </source>
</evidence>
<comment type="caution">
    <text evidence="6">The sequence shown here is derived from an EMBL/GenBank/DDBJ whole genome shotgun (WGS) entry which is preliminary data.</text>
</comment>
<evidence type="ECO:0000256" key="2">
    <source>
        <dbReference type="ARBA" id="ARBA00022679"/>
    </source>
</evidence>
<sequence>MARYYLLKHTGSDNRKRNRKRSHVVGFVLLFLVAIQLSMSFLFDQEKVAGSVPPACQEMVPGELILRERTNQSALSEIKNWPKHPDEKSICFWDSNWLLHQHLPHAMQWIYRCWTIWEKYPGEKVLLKNPDDWKVKVTRYLTKIFNPYSKGEFIDGMLSAMEEAFDVKLLLSNEISKHDRQYAIDAKSETCGGNHCMRRQDAWKWTEGIIRHENLHEERIGCKGPVRIGILNRAHDNGRSILNAGRIMEKLRHEYGQNVRVDESTMDGKSFREQIGWFASHDIIFTGHGAQETSLPFMPRCGVIMEIFPFGYYVPHKFGSLADSTHVRHYSMYDNNTTDPIADTQAKIDRYADRVNVRAANFCPAADSIVHYISTAIRDWELCCKDVEESFNFSVGSSTSIK</sequence>
<dbReference type="PANTHER" id="PTHR20961">
    <property type="entry name" value="GLYCOSYLTRANSFERASE"/>
    <property type="match status" value="1"/>
</dbReference>
<evidence type="ECO:0000259" key="5">
    <source>
        <dbReference type="Pfam" id="PF04577"/>
    </source>
</evidence>
<dbReference type="OrthoDB" id="48748at2759"/>
<keyword evidence="2" id="KW-0808">Transferase</keyword>
<dbReference type="EMBL" id="BDSP01000284">
    <property type="protein sequence ID" value="GAX28962.1"/>
    <property type="molecule type" value="Genomic_DNA"/>
</dbReference>
<evidence type="ECO:0000256" key="4">
    <source>
        <dbReference type="SAM" id="Phobius"/>
    </source>
</evidence>
<dbReference type="AlphaFoldDB" id="A0A1Z5KS94"/>
<keyword evidence="7" id="KW-1185">Reference proteome</keyword>
<evidence type="ECO:0000256" key="3">
    <source>
        <dbReference type="ARBA" id="ARBA00023180"/>
    </source>
</evidence>
<organism evidence="6 7">
    <name type="scientific">Fistulifera solaris</name>
    <name type="common">Oleaginous diatom</name>
    <dbReference type="NCBI Taxonomy" id="1519565"/>
    <lineage>
        <taxon>Eukaryota</taxon>
        <taxon>Sar</taxon>
        <taxon>Stramenopiles</taxon>
        <taxon>Ochrophyta</taxon>
        <taxon>Bacillariophyta</taxon>
        <taxon>Bacillariophyceae</taxon>
        <taxon>Bacillariophycidae</taxon>
        <taxon>Naviculales</taxon>
        <taxon>Naviculaceae</taxon>
        <taxon>Fistulifera</taxon>
    </lineage>
</organism>
<keyword evidence="3" id="KW-0325">Glycoprotein</keyword>
<protein>
    <recommendedName>
        <fullName evidence="5">Glycosyltransferase 61 catalytic domain-containing protein</fullName>
    </recommendedName>
</protein>
<reference evidence="6 7" key="1">
    <citation type="journal article" date="2015" name="Plant Cell">
        <title>Oil accumulation by the oleaginous diatom Fistulifera solaris as revealed by the genome and transcriptome.</title>
        <authorList>
            <person name="Tanaka T."/>
            <person name="Maeda Y."/>
            <person name="Veluchamy A."/>
            <person name="Tanaka M."/>
            <person name="Abida H."/>
            <person name="Marechal E."/>
            <person name="Bowler C."/>
            <person name="Muto M."/>
            <person name="Sunaga Y."/>
            <person name="Tanaka M."/>
            <person name="Yoshino T."/>
            <person name="Taniguchi T."/>
            <person name="Fukuda Y."/>
            <person name="Nemoto M."/>
            <person name="Matsumoto M."/>
            <person name="Wong P.S."/>
            <person name="Aburatani S."/>
            <person name="Fujibuchi W."/>
        </authorList>
    </citation>
    <scope>NUCLEOTIDE SEQUENCE [LARGE SCALE GENOMIC DNA]</scope>
    <source>
        <strain evidence="6 7">JPCC DA0580</strain>
    </source>
</reference>
<keyword evidence="4" id="KW-0812">Transmembrane</keyword>
<keyword evidence="4" id="KW-1133">Transmembrane helix</keyword>